<dbReference type="Gene3D" id="1.10.150.130">
    <property type="match status" value="1"/>
</dbReference>
<feature type="domain" description="Tyr recombinase" evidence="4">
    <location>
        <begin position="125"/>
        <end position="293"/>
    </location>
</feature>
<keyword evidence="2" id="KW-0238">DNA-binding</keyword>
<keyword evidence="3" id="KW-0233">DNA recombination</keyword>
<dbReference type="InterPro" id="IPR002104">
    <property type="entry name" value="Integrase_catalytic"/>
</dbReference>
<dbReference type="InterPro" id="IPR050090">
    <property type="entry name" value="Tyrosine_recombinase_XerCD"/>
</dbReference>
<organism evidence="5 6">
    <name type="scientific">Apibacter adventoris</name>
    <dbReference type="NCBI Taxonomy" id="1679466"/>
    <lineage>
        <taxon>Bacteria</taxon>
        <taxon>Pseudomonadati</taxon>
        <taxon>Bacteroidota</taxon>
        <taxon>Flavobacteriia</taxon>
        <taxon>Flavobacteriales</taxon>
        <taxon>Weeksellaceae</taxon>
        <taxon>Apibacter</taxon>
    </lineage>
</organism>
<dbReference type="Pfam" id="PF13102">
    <property type="entry name" value="Phage_int_SAM_5"/>
    <property type="match status" value="1"/>
</dbReference>
<dbReference type="InterPro" id="IPR011010">
    <property type="entry name" value="DNA_brk_join_enz"/>
</dbReference>
<evidence type="ECO:0000259" key="4">
    <source>
        <dbReference type="PROSITE" id="PS51898"/>
    </source>
</evidence>
<evidence type="ECO:0000313" key="6">
    <source>
        <dbReference type="Proteomes" id="UP000238042"/>
    </source>
</evidence>
<dbReference type="EMBL" id="PSZM01000037">
    <property type="protein sequence ID" value="PQL92685.1"/>
    <property type="molecule type" value="Genomic_DNA"/>
</dbReference>
<dbReference type="GO" id="GO:0006310">
    <property type="term" value="P:DNA recombination"/>
    <property type="evidence" value="ECO:0007669"/>
    <property type="project" value="UniProtKB-KW"/>
</dbReference>
<dbReference type="GO" id="GO:0003677">
    <property type="term" value="F:DNA binding"/>
    <property type="evidence" value="ECO:0007669"/>
    <property type="project" value="UniProtKB-KW"/>
</dbReference>
<dbReference type="AlphaFoldDB" id="A0A2S8ACM1"/>
<evidence type="ECO:0000256" key="1">
    <source>
        <dbReference type="ARBA" id="ARBA00008857"/>
    </source>
</evidence>
<dbReference type="Pfam" id="PF00589">
    <property type="entry name" value="Phage_integrase"/>
    <property type="match status" value="1"/>
</dbReference>
<dbReference type="PANTHER" id="PTHR30349:SF64">
    <property type="entry name" value="PROPHAGE INTEGRASE INTD-RELATED"/>
    <property type="match status" value="1"/>
</dbReference>
<dbReference type="InterPro" id="IPR025269">
    <property type="entry name" value="SAM-like_dom"/>
</dbReference>
<evidence type="ECO:0000256" key="2">
    <source>
        <dbReference type="ARBA" id="ARBA00023125"/>
    </source>
</evidence>
<dbReference type="OrthoDB" id="1493636at2"/>
<dbReference type="Gene3D" id="1.10.443.10">
    <property type="entry name" value="Intergrase catalytic core"/>
    <property type="match status" value="1"/>
</dbReference>
<dbReference type="PROSITE" id="PS51898">
    <property type="entry name" value="TYR_RECOMBINASE"/>
    <property type="match status" value="1"/>
</dbReference>
<dbReference type="GO" id="GO:0015074">
    <property type="term" value="P:DNA integration"/>
    <property type="evidence" value="ECO:0007669"/>
    <property type="project" value="InterPro"/>
</dbReference>
<proteinExistence type="inferred from homology"/>
<dbReference type="InterPro" id="IPR013762">
    <property type="entry name" value="Integrase-like_cat_sf"/>
</dbReference>
<dbReference type="SUPFAM" id="SSF56349">
    <property type="entry name" value="DNA breaking-rejoining enzymes"/>
    <property type="match status" value="1"/>
</dbReference>
<evidence type="ECO:0000256" key="3">
    <source>
        <dbReference type="ARBA" id="ARBA00023172"/>
    </source>
</evidence>
<keyword evidence="6" id="KW-1185">Reference proteome</keyword>
<dbReference type="PANTHER" id="PTHR30349">
    <property type="entry name" value="PHAGE INTEGRASE-RELATED"/>
    <property type="match status" value="1"/>
</dbReference>
<accession>A0A2S8ACM1</accession>
<protein>
    <recommendedName>
        <fullName evidence="4">Tyr recombinase domain-containing protein</fullName>
    </recommendedName>
</protein>
<name>A0A2S8ACM1_9FLAO</name>
<comment type="similarity">
    <text evidence="1">Belongs to the 'phage' integrase family.</text>
</comment>
<evidence type="ECO:0000313" key="5">
    <source>
        <dbReference type="EMBL" id="PQL92685.1"/>
    </source>
</evidence>
<gene>
    <name evidence="5" type="ORF">C4S77_06610</name>
</gene>
<dbReference type="InterPro" id="IPR010998">
    <property type="entry name" value="Integrase_recombinase_N"/>
</dbReference>
<sequence>MLGGKPIILDKIKTYFRKENSKDFYTFFENTFCPRKFSDITEGTQYHYRLLGKILKEIRPNLHLYDIDLNFIQKFDCYLKEKRETGIGGVWNKYKNLKTVIIFAKKLKFIDSNPYDDLKYVNPKNKTHFLTQQQVERIKNLELNDSLGLTRDKFLLACYTGLRFSDVNRITRKNWGSRMLSVEMQKTKEIVNIPLSKNSLKITLKYQRFKKKDEPIFRNVSNQNVNKMLKEIAEMAEVDPKLSFHWSRHTFGSLLGQHNVNAFLIMKLMGHKNVNQSLIYVNSNKAMMKDIIKSIVNKG</sequence>
<dbReference type="CDD" id="cd01185">
    <property type="entry name" value="INTN1_C_like"/>
    <property type="match status" value="1"/>
</dbReference>
<dbReference type="Proteomes" id="UP000238042">
    <property type="component" value="Unassembled WGS sequence"/>
</dbReference>
<comment type="caution">
    <text evidence="5">The sequence shown here is derived from an EMBL/GenBank/DDBJ whole genome shotgun (WGS) entry which is preliminary data.</text>
</comment>
<reference evidence="5 6" key="1">
    <citation type="submission" date="2018-02" db="EMBL/GenBank/DDBJ databases">
        <title>Genome sequences of Apibacter spp., gut symbionts of Asian honey bees.</title>
        <authorList>
            <person name="Kwong W.K."/>
            <person name="Steele M.I."/>
            <person name="Moran N.A."/>
        </authorList>
    </citation>
    <scope>NUCLEOTIDE SEQUENCE [LARGE SCALE GENOMIC DNA]</scope>
    <source>
        <strain evidence="6">wkB301</strain>
    </source>
</reference>